<evidence type="ECO:0000256" key="1">
    <source>
        <dbReference type="SAM" id="Phobius"/>
    </source>
</evidence>
<name>A0ABV0C0X0_9SPHI</name>
<dbReference type="Proteomes" id="UP001409291">
    <property type="component" value="Unassembled WGS sequence"/>
</dbReference>
<comment type="caution">
    <text evidence="2">The sequence shown here is derived from an EMBL/GenBank/DDBJ whole genome shotgun (WGS) entry which is preliminary data.</text>
</comment>
<keyword evidence="1" id="KW-1133">Transmembrane helix</keyword>
<reference evidence="2 3" key="1">
    <citation type="submission" date="2024-04" db="EMBL/GenBank/DDBJ databases">
        <title>WGS of bacteria from Torrens River.</title>
        <authorList>
            <person name="Wyrsch E.R."/>
            <person name="Drigo B."/>
        </authorList>
    </citation>
    <scope>NUCLEOTIDE SEQUENCE [LARGE SCALE GENOMIC DNA]</scope>
    <source>
        <strain evidence="2 3">TWI391</strain>
    </source>
</reference>
<proteinExistence type="predicted"/>
<evidence type="ECO:0000313" key="2">
    <source>
        <dbReference type="EMBL" id="MEN5380660.1"/>
    </source>
</evidence>
<gene>
    <name evidence="2" type="ORF">ABE541_25590</name>
</gene>
<dbReference type="RefSeq" id="WP_132773341.1">
    <property type="nucleotide sequence ID" value="NZ_JAOQNK010000001.1"/>
</dbReference>
<sequence>MIDNNFFILDISKAKYYGMSIYKKFYKWTFHNIINLPSAVKTGKSRSQLTFRQIAGIRESAFSISQLFTIADGEEIIRQGFARWPDVIVGELKLLKKRMVDLMCSDWIFISILNVFISCNILSLFVFIL</sequence>
<organism evidence="2 3">
    <name type="scientific">Sphingobacterium kitahiroshimense</name>
    <dbReference type="NCBI Taxonomy" id="470446"/>
    <lineage>
        <taxon>Bacteria</taxon>
        <taxon>Pseudomonadati</taxon>
        <taxon>Bacteroidota</taxon>
        <taxon>Sphingobacteriia</taxon>
        <taxon>Sphingobacteriales</taxon>
        <taxon>Sphingobacteriaceae</taxon>
        <taxon>Sphingobacterium</taxon>
    </lineage>
</organism>
<keyword evidence="1" id="KW-0472">Membrane</keyword>
<keyword evidence="1" id="KW-0812">Transmembrane</keyword>
<evidence type="ECO:0000313" key="3">
    <source>
        <dbReference type="Proteomes" id="UP001409291"/>
    </source>
</evidence>
<accession>A0ABV0C0X0</accession>
<feature type="transmembrane region" description="Helical" evidence="1">
    <location>
        <begin position="107"/>
        <end position="128"/>
    </location>
</feature>
<keyword evidence="3" id="KW-1185">Reference proteome</keyword>
<protein>
    <submittedName>
        <fullName evidence="2">Uncharacterized protein</fullName>
    </submittedName>
</protein>
<dbReference type="EMBL" id="JBDJNQ010000022">
    <property type="protein sequence ID" value="MEN5380660.1"/>
    <property type="molecule type" value="Genomic_DNA"/>
</dbReference>